<dbReference type="AlphaFoldDB" id="A0A0W0Z490"/>
<reference evidence="2 3" key="1">
    <citation type="submission" date="2015-11" db="EMBL/GenBank/DDBJ databases">
        <title>Genomic analysis of 38 Legionella species identifies large and diverse effector repertoires.</title>
        <authorList>
            <person name="Burstein D."/>
            <person name="Amaro F."/>
            <person name="Zusman T."/>
            <person name="Lifshitz Z."/>
            <person name="Cohen O."/>
            <person name="Gilbert J.A."/>
            <person name="Pupko T."/>
            <person name="Shuman H.A."/>
            <person name="Segal G."/>
        </authorList>
    </citation>
    <scope>NUCLEOTIDE SEQUENCE [LARGE SCALE GENOMIC DNA]</scope>
    <source>
        <strain evidence="2 3">Mt.St.Helens-9</strain>
    </source>
</reference>
<name>A0A0W0Z490_LEGSP</name>
<evidence type="ECO:0000259" key="1">
    <source>
        <dbReference type="Pfam" id="PF01610"/>
    </source>
</evidence>
<dbReference type="Proteomes" id="UP000054877">
    <property type="component" value="Unassembled WGS sequence"/>
</dbReference>
<dbReference type="EMBL" id="LNYX01000014">
    <property type="protein sequence ID" value="KTD63921.1"/>
    <property type="molecule type" value="Genomic_DNA"/>
</dbReference>
<dbReference type="STRING" id="452.Lspi_1440"/>
<keyword evidence="3" id="KW-1185">Reference proteome</keyword>
<evidence type="ECO:0000313" key="2">
    <source>
        <dbReference type="EMBL" id="KTD63921.1"/>
    </source>
</evidence>
<feature type="domain" description="Transposase IS204/IS1001/IS1096/IS1165 DDE" evidence="1">
    <location>
        <begin position="28"/>
        <end position="103"/>
    </location>
</feature>
<dbReference type="PATRIC" id="fig|452.5.peg.1595"/>
<dbReference type="Pfam" id="PF01610">
    <property type="entry name" value="DDE_Tnp_ISL3"/>
    <property type="match status" value="1"/>
</dbReference>
<comment type="caution">
    <text evidence="2">The sequence shown here is derived from an EMBL/GenBank/DDBJ whole genome shotgun (WGS) entry which is preliminary data.</text>
</comment>
<protein>
    <submittedName>
        <fullName evidence="2">Transposase (IS652)</fullName>
    </submittedName>
</protein>
<evidence type="ECO:0000313" key="3">
    <source>
        <dbReference type="Proteomes" id="UP000054877"/>
    </source>
</evidence>
<organism evidence="2 3">
    <name type="scientific">Legionella spiritensis</name>
    <dbReference type="NCBI Taxonomy" id="452"/>
    <lineage>
        <taxon>Bacteria</taxon>
        <taxon>Pseudomonadati</taxon>
        <taxon>Pseudomonadota</taxon>
        <taxon>Gammaproteobacteria</taxon>
        <taxon>Legionellales</taxon>
        <taxon>Legionellaceae</taxon>
        <taxon>Legionella</taxon>
    </lineage>
</organism>
<accession>A0A0W0Z490</accession>
<proteinExistence type="predicted"/>
<sequence>MPLVSNIELEESLENFIVLNRLIADLCQTTSPLFLKLVSSLKESPFDSLKTLGKTLYQWRDEVVRMWRFTKNNGITEGFHRKMKLIQRRAYGFRNFENYRLRVKVLCS</sequence>
<gene>
    <name evidence="2" type="ORF">Lspi_1440</name>
</gene>
<dbReference type="InterPro" id="IPR002560">
    <property type="entry name" value="Transposase_DDE"/>
</dbReference>